<evidence type="ECO:0000256" key="1">
    <source>
        <dbReference type="SAM" id="Phobius"/>
    </source>
</evidence>
<keyword evidence="1" id="KW-1133">Transmembrane helix</keyword>
<comment type="caution">
    <text evidence="2">The sequence shown here is derived from an EMBL/GenBank/DDBJ whole genome shotgun (WGS) entry which is preliminary data.</text>
</comment>
<evidence type="ECO:0000313" key="3">
    <source>
        <dbReference type="Proteomes" id="UP001519342"/>
    </source>
</evidence>
<protein>
    <submittedName>
        <fullName evidence="2">Uncharacterized protein</fullName>
    </submittedName>
</protein>
<evidence type="ECO:0000313" key="2">
    <source>
        <dbReference type="EMBL" id="MBP1926810.1"/>
    </source>
</evidence>
<keyword evidence="1" id="KW-0812">Transmembrane</keyword>
<reference evidence="2 3" key="1">
    <citation type="submission" date="2021-03" db="EMBL/GenBank/DDBJ databases">
        <title>Genomic Encyclopedia of Type Strains, Phase IV (KMG-IV): sequencing the most valuable type-strain genomes for metagenomic binning, comparative biology and taxonomic classification.</title>
        <authorList>
            <person name="Goeker M."/>
        </authorList>
    </citation>
    <scope>NUCLEOTIDE SEQUENCE [LARGE SCALE GENOMIC DNA]</scope>
    <source>
        <strain evidence="2 3">DSM 24004</strain>
    </source>
</reference>
<sequence length="45" mass="4930">MSEILGLPINTWIIVGGLFISSALSPLILAIIIIKNMKRKGHNNE</sequence>
<feature type="transmembrane region" description="Helical" evidence="1">
    <location>
        <begin position="12"/>
        <end position="34"/>
    </location>
</feature>
<gene>
    <name evidence="2" type="ORF">J2Z76_002680</name>
</gene>
<dbReference type="EMBL" id="JAGGKS010000008">
    <property type="protein sequence ID" value="MBP1926810.1"/>
    <property type="molecule type" value="Genomic_DNA"/>
</dbReference>
<organism evidence="2 3">
    <name type="scientific">Sedimentibacter acidaminivorans</name>
    <dbReference type="NCBI Taxonomy" id="913099"/>
    <lineage>
        <taxon>Bacteria</taxon>
        <taxon>Bacillati</taxon>
        <taxon>Bacillota</taxon>
        <taxon>Tissierellia</taxon>
        <taxon>Sedimentibacter</taxon>
    </lineage>
</organism>
<keyword evidence="3" id="KW-1185">Reference proteome</keyword>
<keyword evidence="1" id="KW-0472">Membrane</keyword>
<dbReference type="Proteomes" id="UP001519342">
    <property type="component" value="Unassembled WGS sequence"/>
</dbReference>
<proteinExistence type="predicted"/>
<dbReference type="RefSeq" id="WP_209512530.1">
    <property type="nucleotide sequence ID" value="NZ_JAGGKS010000008.1"/>
</dbReference>
<accession>A0ABS4GGI6</accession>
<name>A0ABS4GGI6_9FIRM</name>